<dbReference type="InterPro" id="IPR036250">
    <property type="entry name" value="AcylCo_DH-like_C"/>
</dbReference>
<reference evidence="11" key="1">
    <citation type="journal article" date="2019" name="Int. J. Syst. Evol. Microbiol.">
        <title>The Global Catalogue of Microorganisms (GCM) 10K type strain sequencing project: providing services to taxonomists for standard genome sequencing and annotation.</title>
        <authorList>
            <consortium name="The Broad Institute Genomics Platform"/>
            <consortium name="The Broad Institute Genome Sequencing Center for Infectious Disease"/>
            <person name="Wu L."/>
            <person name="Ma J."/>
        </authorList>
    </citation>
    <scope>NUCLEOTIDE SEQUENCE [LARGE SCALE GENOMIC DNA]</scope>
    <source>
        <strain evidence="11">JCM 18306</strain>
    </source>
</reference>
<keyword evidence="3 5" id="KW-0285">Flavoprotein</keyword>
<dbReference type="Gene3D" id="2.40.110.10">
    <property type="entry name" value="Butyryl-CoA Dehydrogenase, subunit A, domain 2"/>
    <property type="match status" value="1"/>
</dbReference>
<comment type="similarity">
    <text evidence="2 5">Belongs to the acyl-CoA dehydrogenase family.</text>
</comment>
<feature type="domain" description="Acyl-CoA dehydrogenase/oxidase N-terminal" evidence="9">
    <location>
        <begin position="83"/>
        <end position="171"/>
    </location>
</feature>
<dbReference type="EMBL" id="BAABJR010000011">
    <property type="protein sequence ID" value="GAA5212060.1"/>
    <property type="molecule type" value="Genomic_DNA"/>
</dbReference>
<dbReference type="Pfam" id="PF00441">
    <property type="entry name" value="Acyl-CoA_dh_1"/>
    <property type="match status" value="1"/>
</dbReference>
<evidence type="ECO:0000259" key="8">
    <source>
        <dbReference type="Pfam" id="PF02770"/>
    </source>
</evidence>
<evidence type="ECO:0000256" key="2">
    <source>
        <dbReference type="ARBA" id="ARBA00009347"/>
    </source>
</evidence>
<dbReference type="InterPro" id="IPR046373">
    <property type="entry name" value="Acyl-CoA_Oxase/DH_mid-dom_sf"/>
</dbReference>
<evidence type="ECO:0000259" key="9">
    <source>
        <dbReference type="Pfam" id="PF02771"/>
    </source>
</evidence>
<dbReference type="PANTHER" id="PTHR43884:SF19">
    <property type="entry name" value="ACYL-COA DEHYDROGENASE FADE4-RELATED"/>
    <property type="match status" value="1"/>
</dbReference>
<evidence type="ECO:0000259" key="7">
    <source>
        <dbReference type="Pfam" id="PF00441"/>
    </source>
</evidence>
<sequence>MNRSQIQVGAVDSGEVVDSGRTVVSGGSADAEGRIGQGESQDVVTREGPRPAPDYPPYALAGALDRELGDLARTDLPFFPGRLRELDAAEDFPADQVRLLDAAGLPAHYVPARHGGALHSYEDLLHLVRVVARRDLTVAIAHTKTYLGAVSTWVAGSAEQARALGERVAAGAVVSWGLTEREHGSDLLSGTLTATRTPDGGYRLDGEKWLINNATRCDLICVLARTAPEGGTRGYSLLLVDRSTLADGTHTPLPAARTHGIRGADISGISFTGARVPVSVLLGAEGSGIETVLRALQITRTLCASLSLGAGDHALRIATGFGLEHQLYGKRLIDLPQARRSLTEAYADLLTAEAVTLLAARGVHTLTEEMSVTSATLKYLVPATVDQLVTDMGQFLGARSFLSEDFAHGAFAKLERDHRIVGIFDGNSLVNLNALINQFGSLARGYRAGRTEADALATAADLGLPVPEFDPVRLELTSRGGNSVTASLPAGADVLRALADAGAVPASLADRAAHLREVADETHERMAAHRPTPRDVPADAFDLAHRYTLCAAAAACVQIFLRNRAAHTGGAWRDGLWLEACLARLAARLAPGRLPAEGTGDEEAVLDDLLPHLLDQHAGGHMFSLLPFPLAPSPDNVGRPVRSAAVPQLQETS</sequence>
<dbReference type="InterPro" id="IPR009100">
    <property type="entry name" value="AcylCoA_DH/oxidase_NM_dom_sf"/>
</dbReference>
<dbReference type="Proteomes" id="UP001499878">
    <property type="component" value="Unassembled WGS sequence"/>
</dbReference>
<comment type="caution">
    <text evidence="10">The sequence shown here is derived from an EMBL/GenBank/DDBJ whole genome shotgun (WGS) entry which is preliminary data.</text>
</comment>
<evidence type="ECO:0000256" key="4">
    <source>
        <dbReference type="ARBA" id="ARBA00022827"/>
    </source>
</evidence>
<dbReference type="PANTHER" id="PTHR43884">
    <property type="entry name" value="ACYL-COA DEHYDROGENASE"/>
    <property type="match status" value="1"/>
</dbReference>
<feature type="domain" description="Acyl-CoA oxidase/dehydrogenase middle" evidence="8">
    <location>
        <begin position="177"/>
        <end position="272"/>
    </location>
</feature>
<evidence type="ECO:0000313" key="11">
    <source>
        <dbReference type="Proteomes" id="UP001499878"/>
    </source>
</evidence>
<evidence type="ECO:0000256" key="3">
    <source>
        <dbReference type="ARBA" id="ARBA00022630"/>
    </source>
</evidence>
<dbReference type="Gene3D" id="1.10.540.10">
    <property type="entry name" value="Acyl-CoA dehydrogenase/oxidase, N-terminal domain"/>
    <property type="match status" value="1"/>
</dbReference>
<keyword evidence="4 5" id="KW-0274">FAD</keyword>
<dbReference type="InterPro" id="IPR037069">
    <property type="entry name" value="AcylCoA_DH/ox_N_sf"/>
</dbReference>
<proteinExistence type="inferred from homology"/>
<protein>
    <submittedName>
        <fullName evidence="10">Acyl-CoA dehydrogenase</fullName>
    </submittedName>
</protein>
<name>A0ABP9TAJ9_9ACTN</name>
<evidence type="ECO:0000313" key="10">
    <source>
        <dbReference type="EMBL" id="GAA5212060.1"/>
    </source>
</evidence>
<dbReference type="Pfam" id="PF02771">
    <property type="entry name" value="Acyl-CoA_dh_N"/>
    <property type="match status" value="1"/>
</dbReference>
<dbReference type="Gene3D" id="1.20.140.10">
    <property type="entry name" value="Butyryl-CoA Dehydrogenase, subunit A, domain 3"/>
    <property type="match status" value="1"/>
</dbReference>
<evidence type="ECO:0000256" key="1">
    <source>
        <dbReference type="ARBA" id="ARBA00001974"/>
    </source>
</evidence>
<gene>
    <name evidence="10" type="ORF">GCM10023323_46440</name>
</gene>
<evidence type="ECO:0000256" key="6">
    <source>
        <dbReference type="SAM" id="MobiDB-lite"/>
    </source>
</evidence>
<keyword evidence="5" id="KW-0560">Oxidoreductase</keyword>
<dbReference type="InterPro" id="IPR013786">
    <property type="entry name" value="AcylCoA_DH/ox_N"/>
</dbReference>
<dbReference type="InterPro" id="IPR006091">
    <property type="entry name" value="Acyl-CoA_Oxase/DH_mid-dom"/>
</dbReference>
<dbReference type="SUPFAM" id="SSF56645">
    <property type="entry name" value="Acyl-CoA dehydrogenase NM domain-like"/>
    <property type="match status" value="1"/>
</dbReference>
<accession>A0ABP9TAJ9</accession>
<dbReference type="InterPro" id="IPR009075">
    <property type="entry name" value="AcylCo_DH/oxidase_C"/>
</dbReference>
<dbReference type="CDD" id="cd00567">
    <property type="entry name" value="ACAD"/>
    <property type="match status" value="1"/>
</dbReference>
<dbReference type="SUPFAM" id="SSF47203">
    <property type="entry name" value="Acyl-CoA dehydrogenase C-terminal domain-like"/>
    <property type="match status" value="1"/>
</dbReference>
<dbReference type="Pfam" id="PF02770">
    <property type="entry name" value="Acyl-CoA_dh_M"/>
    <property type="match status" value="1"/>
</dbReference>
<feature type="region of interest" description="Disordered" evidence="6">
    <location>
        <begin position="17"/>
        <end position="54"/>
    </location>
</feature>
<keyword evidence="11" id="KW-1185">Reference proteome</keyword>
<organism evidence="10 11">
    <name type="scientific">Streptomyces thinghirensis</name>
    <dbReference type="NCBI Taxonomy" id="551547"/>
    <lineage>
        <taxon>Bacteria</taxon>
        <taxon>Bacillati</taxon>
        <taxon>Actinomycetota</taxon>
        <taxon>Actinomycetes</taxon>
        <taxon>Kitasatosporales</taxon>
        <taxon>Streptomycetaceae</taxon>
        <taxon>Streptomyces</taxon>
    </lineage>
</organism>
<evidence type="ECO:0000256" key="5">
    <source>
        <dbReference type="RuleBase" id="RU362125"/>
    </source>
</evidence>
<feature type="domain" description="Acyl-CoA dehydrogenase/oxidase C-terminal" evidence="7">
    <location>
        <begin position="286"/>
        <end position="435"/>
    </location>
</feature>
<comment type="cofactor">
    <cofactor evidence="1 5">
        <name>FAD</name>
        <dbReference type="ChEBI" id="CHEBI:57692"/>
    </cofactor>
</comment>